<gene>
    <name evidence="2" type="ORF">KP509_23G086200</name>
</gene>
<comment type="caution">
    <text evidence="2">The sequence shown here is derived from an EMBL/GenBank/DDBJ whole genome shotgun (WGS) entry which is preliminary data.</text>
</comment>
<sequence>MEITEGLVSLLLCSAIILVSAVVAIVLIVVKEGSSAGAIYVDDLWKPSCSAVHPFWLLSFRFVAFLYASIILVLDVTTSGFGIFYFYTQWTFLLVIIYFGVATVISALSASRSRLSESDVAHSDKAMGFMKGYYNMDSDVESKNAIATLQMYWETVFAETEDLASFWGFLMQMIFQTSAGAVLFTDIVYWLGLFPLMKELGRSYDFLEVNLHGTNAVFILADVMLNRMSFPWFRGAYFTLWTGAYVLFQWSAHAFGLEWWPYPFLDPTKKYAPIWYLILCGGHMVCYGFVWGVAKVKRRLITCISN</sequence>
<evidence type="ECO:0000313" key="3">
    <source>
        <dbReference type="Proteomes" id="UP000825935"/>
    </source>
</evidence>
<dbReference type="AlphaFoldDB" id="A0A8T2S2Q0"/>
<feature type="transmembrane region" description="Helical" evidence="1">
    <location>
        <begin position="51"/>
        <end position="74"/>
    </location>
</feature>
<dbReference type="EMBL" id="CM035428">
    <property type="protein sequence ID" value="KAH7302767.1"/>
    <property type="molecule type" value="Genomic_DNA"/>
</dbReference>
<organism evidence="2 3">
    <name type="scientific">Ceratopteris richardii</name>
    <name type="common">Triangle waterfern</name>
    <dbReference type="NCBI Taxonomy" id="49495"/>
    <lineage>
        <taxon>Eukaryota</taxon>
        <taxon>Viridiplantae</taxon>
        <taxon>Streptophyta</taxon>
        <taxon>Embryophyta</taxon>
        <taxon>Tracheophyta</taxon>
        <taxon>Polypodiopsida</taxon>
        <taxon>Polypodiidae</taxon>
        <taxon>Polypodiales</taxon>
        <taxon>Pteridineae</taxon>
        <taxon>Pteridaceae</taxon>
        <taxon>Parkerioideae</taxon>
        <taxon>Ceratopteris</taxon>
    </lineage>
</organism>
<evidence type="ECO:0000313" key="2">
    <source>
        <dbReference type="EMBL" id="KAH7302762.1"/>
    </source>
</evidence>
<dbReference type="OrthoDB" id="419711at2759"/>
<dbReference type="EMBL" id="CM035428">
    <property type="protein sequence ID" value="KAH7302763.1"/>
    <property type="molecule type" value="Genomic_DNA"/>
</dbReference>
<dbReference type="Proteomes" id="UP000825935">
    <property type="component" value="Chromosome 23"/>
</dbReference>
<keyword evidence="1" id="KW-0472">Membrane</keyword>
<dbReference type="GO" id="GO:0016020">
    <property type="term" value="C:membrane"/>
    <property type="evidence" value="ECO:0007669"/>
    <property type="project" value="TreeGrafter"/>
</dbReference>
<dbReference type="PANTHER" id="PTHR12242:SF22">
    <property type="entry name" value="OS02G0130600 PROTEIN"/>
    <property type="match status" value="1"/>
</dbReference>
<feature type="transmembrane region" description="Helical" evidence="1">
    <location>
        <begin position="237"/>
        <end position="262"/>
    </location>
</feature>
<keyword evidence="1" id="KW-1133">Transmembrane helix</keyword>
<dbReference type="EMBL" id="CM035428">
    <property type="protein sequence ID" value="KAH7302765.1"/>
    <property type="molecule type" value="Genomic_DNA"/>
</dbReference>
<dbReference type="EMBL" id="CM035428">
    <property type="protein sequence ID" value="KAH7302766.1"/>
    <property type="molecule type" value="Genomic_DNA"/>
</dbReference>
<evidence type="ECO:0000256" key="1">
    <source>
        <dbReference type="SAM" id="Phobius"/>
    </source>
</evidence>
<dbReference type="OMA" id="IINMHSV"/>
<keyword evidence="3" id="KW-1185">Reference proteome</keyword>
<accession>A0A8T2S2Q0</accession>
<proteinExistence type="predicted"/>
<feature type="transmembrane region" description="Helical" evidence="1">
    <location>
        <begin position="86"/>
        <end position="108"/>
    </location>
</feature>
<dbReference type="PANTHER" id="PTHR12242">
    <property type="entry name" value="OS02G0130600 PROTEIN-RELATED"/>
    <property type="match status" value="1"/>
</dbReference>
<keyword evidence="1" id="KW-0812">Transmembrane</keyword>
<feature type="transmembrane region" description="Helical" evidence="1">
    <location>
        <begin position="6"/>
        <end position="30"/>
    </location>
</feature>
<name>A0A8T2S2Q0_CERRI</name>
<protein>
    <submittedName>
        <fullName evidence="2">Uncharacterized protein</fullName>
    </submittedName>
</protein>
<reference evidence="2 3" key="1">
    <citation type="submission" date="2021-08" db="EMBL/GenBank/DDBJ databases">
        <title>WGS assembly of Ceratopteris richardii.</title>
        <authorList>
            <person name="Marchant D.B."/>
            <person name="Chen G."/>
            <person name="Jenkins J."/>
            <person name="Shu S."/>
            <person name="Leebens-Mack J."/>
            <person name="Grimwood J."/>
            <person name="Schmutz J."/>
            <person name="Soltis P."/>
            <person name="Soltis D."/>
            <person name="Chen Z.-H."/>
        </authorList>
    </citation>
    <scope>NUCLEOTIDE SEQUENCE [LARGE SCALE GENOMIC DNA]</scope>
    <source>
        <strain evidence="2">Whitten #5841</strain>
        <tissue evidence="2">Leaf</tissue>
    </source>
</reference>
<dbReference type="EMBL" id="CM035428">
    <property type="protein sequence ID" value="KAH7302764.1"/>
    <property type="molecule type" value="Genomic_DNA"/>
</dbReference>
<feature type="transmembrane region" description="Helical" evidence="1">
    <location>
        <begin position="179"/>
        <end position="197"/>
    </location>
</feature>
<dbReference type="EMBL" id="CM035428">
    <property type="protein sequence ID" value="KAH7302761.1"/>
    <property type="molecule type" value="Genomic_DNA"/>
</dbReference>
<dbReference type="EMBL" id="CM035428">
    <property type="protein sequence ID" value="KAH7302762.1"/>
    <property type="molecule type" value="Genomic_DNA"/>
</dbReference>
<feature type="transmembrane region" description="Helical" evidence="1">
    <location>
        <begin position="274"/>
        <end position="294"/>
    </location>
</feature>